<reference evidence="2" key="1">
    <citation type="submission" date="2022-06" db="EMBL/GenBank/DDBJ databases">
        <title>Complete genome sequences of two strains of the flax pathogen Septoria linicola.</title>
        <authorList>
            <person name="Lapalu N."/>
            <person name="Simon A."/>
            <person name="Demenou B."/>
            <person name="Paumier D."/>
            <person name="Guillot M.-P."/>
            <person name="Gout L."/>
            <person name="Valade R."/>
        </authorList>
    </citation>
    <scope>NUCLEOTIDE SEQUENCE</scope>
    <source>
        <strain evidence="2">SE15195</strain>
    </source>
</reference>
<evidence type="ECO:0000256" key="1">
    <source>
        <dbReference type="SAM" id="SignalP"/>
    </source>
</evidence>
<accession>A0A9Q9ALL2</accession>
<proteinExistence type="predicted"/>
<dbReference type="EMBL" id="CP099420">
    <property type="protein sequence ID" value="USW51559.1"/>
    <property type="molecule type" value="Genomic_DNA"/>
</dbReference>
<keyword evidence="3" id="KW-1185">Reference proteome</keyword>
<dbReference type="Proteomes" id="UP001056384">
    <property type="component" value="Chromosome 3"/>
</dbReference>
<sequence length="190" mass="20184">MQRALLVALLPLVTAQAIVTPTELPPTAADASPQTPGPANNGLAPVSYSYAYTYTTPTTVWNAPSFPTTAPDAVPACADYETLCPSQDRQTCQDSFGAIYGVTCDHRFSGTVITSFGKHRARDMMGKRYNSGTLDACLGFCDHYDGMSCIGNDFRDGECANYAAVFGTIAEVGKLALWRQSDGNAVGMGM</sequence>
<name>A0A9Q9ALL2_9PEZI</name>
<gene>
    <name evidence="2" type="ORF">Slin15195_G048780</name>
</gene>
<organism evidence="2 3">
    <name type="scientific">Septoria linicola</name>
    <dbReference type="NCBI Taxonomy" id="215465"/>
    <lineage>
        <taxon>Eukaryota</taxon>
        <taxon>Fungi</taxon>
        <taxon>Dikarya</taxon>
        <taxon>Ascomycota</taxon>
        <taxon>Pezizomycotina</taxon>
        <taxon>Dothideomycetes</taxon>
        <taxon>Dothideomycetidae</taxon>
        <taxon>Mycosphaerellales</taxon>
        <taxon>Mycosphaerellaceae</taxon>
        <taxon>Septoria</taxon>
    </lineage>
</organism>
<evidence type="ECO:0000313" key="3">
    <source>
        <dbReference type="Proteomes" id="UP001056384"/>
    </source>
</evidence>
<evidence type="ECO:0000313" key="2">
    <source>
        <dbReference type="EMBL" id="USW51559.1"/>
    </source>
</evidence>
<keyword evidence="1" id="KW-0732">Signal</keyword>
<feature type="signal peptide" evidence="1">
    <location>
        <begin position="1"/>
        <end position="15"/>
    </location>
</feature>
<feature type="chain" id="PRO_5040325769" evidence="1">
    <location>
        <begin position="16"/>
        <end position="190"/>
    </location>
</feature>
<protein>
    <submittedName>
        <fullName evidence="2">Uncharacterized protein</fullName>
    </submittedName>
</protein>
<dbReference type="AlphaFoldDB" id="A0A9Q9ALL2"/>